<dbReference type="InterPro" id="IPR012337">
    <property type="entry name" value="RNaseH-like_sf"/>
</dbReference>
<gene>
    <name evidence="1" type="primary">SCAND3</name>
    <name evidence="1" type="ORF">T11_13553</name>
</gene>
<dbReference type="SUPFAM" id="SSF53098">
    <property type="entry name" value="Ribonuclease H-like"/>
    <property type="match status" value="1"/>
</dbReference>
<organism evidence="1 2">
    <name type="scientific">Trichinella zimbabwensis</name>
    <dbReference type="NCBI Taxonomy" id="268475"/>
    <lineage>
        <taxon>Eukaryota</taxon>
        <taxon>Metazoa</taxon>
        <taxon>Ecdysozoa</taxon>
        <taxon>Nematoda</taxon>
        <taxon>Enoplea</taxon>
        <taxon>Dorylaimia</taxon>
        <taxon>Trichinellida</taxon>
        <taxon>Trichinellidae</taxon>
        <taxon>Trichinella</taxon>
    </lineage>
</organism>
<dbReference type="AlphaFoldDB" id="A0A0V1I5W6"/>
<dbReference type="Proteomes" id="UP000055024">
    <property type="component" value="Unassembled WGS sequence"/>
</dbReference>
<proteinExistence type="predicted"/>
<comment type="caution">
    <text evidence="1">The sequence shown here is derived from an EMBL/GenBank/DDBJ whole genome shotgun (WGS) entry which is preliminary data.</text>
</comment>
<dbReference type="GO" id="GO:0003676">
    <property type="term" value="F:nucleic acid binding"/>
    <property type="evidence" value="ECO:0007669"/>
    <property type="project" value="InterPro"/>
</dbReference>
<dbReference type="OrthoDB" id="6343797at2759"/>
<protein>
    <submittedName>
        <fullName evidence="1">SCAN domain-containing protein 3</fullName>
    </submittedName>
</protein>
<accession>A0A0V1I5W6</accession>
<dbReference type="InterPro" id="IPR036397">
    <property type="entry name" value="RNaseH_sf"/>
</dbReference>
<dbReference type="STRING" id="268475.A0A0V1I5W6"/>
<name>A0A0V1I5W6_9BILA</name>
<sequence>MYIMTYLNHFTKFCFLSPLMSKRVEEVTSKLLEIFFTFSAPSILQSNNGQLFPNAIIAELKTCLAGAEACHG</sequence>
<dbReference type="Gene3D" id="3.30.420.10">
    <property type="entry name" value="Ribonuclease H-like superfamily/Ribonuclease H"/>
    <property type="match status" value="1"/>
</dbReference>
<keyword evidence="2" id="KW-1185">Reference proteome</keyword>
<dbReference type="EMBL" id="JYDP01000005">
    <property type="protein sequence ID" value="KRZ17888.1"/>
    <property type="molecule type" value="Genomic_DNA"/>
</dbReference>
<evidence type="ECO:0000313" key="1">
    <source>
        <dbReference type="EMBL" id="KRZ17888.1"/>
    </source>
</evidence>
<reference evidence="1 2" key="1">
    <citation type="submission" date="2015-01" db="EMBL/GenBank/DDBJ databases">
        <title>Evolution of Trichinella species and genotypes.</title>
        <authorList>
            <person name="Korhonen P.K."/>
            <person name="Edoardo P."/>
            <person name="Giuseppe L.R."/>
            <person name="Gasser R.B."/>
        </authorList>
    </citation>
    <scope>NUCLEOTIDE SEQUENCE [LARGE SCALE GENOMIC DNA]</scope>
    <source>
        <strain evidence="1">ISS1029</strain>
    </source>
</reference>
<evidence type="ECO:0000313" key="2">
    <source>
        <dbReference type="Proteomes" id="UP000055024"/>
    </source>
</evidence>